<evidence type="ECO:0000313" key="2">
    <source>
        <dbReference type="Proteomes" id="UP000438429"/>
    </source>
</evidence>
<organism evidence="1 2">
    <name type="scientific">Scophthalmus maximus</name>
    <name type="common">Turbot</name>
    <name type="synonym">Psetta maxima</name>
    <dbReference type="NCBI Taxonomy" id="52904"/>
    <lineage>
        <taxon>Eukaryota</taxon>
        <taxon>Metazoa</taxon>
        <taxon>Chordata</taxon>
        <taxon>Craniata</taxon>
        <taxon>Vertebrata</taxon>
        <taxon>Euteleostomi</taxon>
        <taxon>Actinopterygii</taxon>
        <taxon>Neopterygii</taxon>
        <taxon>Teleostei</taxon>
        <taxon>Neoteleostei</taxon>
        <taxon>Acanthomorphata</taxon>
        <taxon>Carangaria</taxon>
        <taxon>Pleuronectiformes</taxon>
        <taxon>Pleuronectoidei</taxon>
        <taxon>Scophthalmidae</taxon>
        <taxon>Scophthalmus</taxon>
    </lineage>
</organism>
<sequence>MENDKEQAIGLRERLAQLMGQKKLICQITDERGYNGLTEIQSELEKFDELLKEFYVSDIYVKGTYHQHAE</sequence>
<name>A0A6A4T7N9_SCOMX</name>
<dbReference type="Proteomes" id="UP000438429">
    <property type="component" value="Unassembled WGS sequence"/>
</dbReference>
<protein>
    <submittedName>
        <fullName evidence="1">Uncharacterized protein</fullName>
    </submittedName>
</protein>
<reference evidence="1 2" key="1">
    <citation type="submission" date="2019-06" db="EMBL/GenBank/DDBJ databases">
        <title>Draft genomes of female and male turbot (Scophthalmus maximus).</title>
        <authorList>
            <person name="Xu H."/>
            <person name="Xu X.-W."/>
            <person name="Shao C."/>
            <person name="Chen S."/>
        </authorList>
    </citation>
    <scope>NUCLEOTIDE SEQUENCE [LARGE SCALE GENOMIC DNA]</scope>
    <source>
        <strain evidence="1">Ysfricsl-2016a</strain>
        <tissue evidence="1">Blood</tissue>
    </source>
</reference>
<proteinExistence type="predicted"/>
<evidence type="ECO:0000313" key="1">
    <source>
        <dbReference type="EMBL" id="KAF0039224.1"/>
    </source>
</evidence>
<gene>
    <name evidence="1" type="ORF">F2P81_007459</name>
</gene>
<dbReference type="AlphaFoldDB" id="A0A6A4T7N9"/>
<comment type="caution">
    <text evidence="1">The sequence shown here is derived from an EMBL/GenBank/DDBJ whole genome shotgun (WGS) entry which is preliminary data.</text>
</comment>
<dbReference type="EMBL" id="VEVO01000007">
    <property type="protein sequence ID" value="KAF0039224.1"/>
    <property type="molecule type" value="Genomic_DNA"/>
</dbReference>
<accession>A0A6A4T7N9</accession>